<reference evidence="1" key="1">
    <citation type="journal article" date="2015" name="Nature">
        <title>Complex archaea that bridge the gap between prokaryotes and eukaryotes.</title>
        <authorList>
            <person name="Spang A."/>
            <person name="Saw J.H."/>
            <person name="Jorgensen S.L."/>
            <person name="Zaremba-Niedzwiedzka K."/>
            <person name="Martijn J."/>
            <person name="Lind A.E."/>
            <person name="van Eijk R."/>
            <person name="Schleper C."/>
            <person name="Guy L."/>
            <person name="Ettema T.J."/>
        </authorList>
    </citation>
    <scope>NUCLEOTIDE SEQUENCE</scope>
</reference>
<gene>
    <name evidence="1" type="ORF">LCGC14_0061710</name>
</gene>
<evidence type="ECO:0000313" key="1">
    <source>
        <dbReference type="EMBL" id="KKO06985.1"/>
    </source>
</evidence>
<organism evidence="1">
    <name type="scientific">marine sediment metagenome</name>
    <dbReference type="NCBI Taxonomy" id="412755"/>
    <lineage>
        <taxon>unclassified sequences</taxon>
        <taxon>metagenomes</taxon>
        <taxon>ecological metagenomes</taxon>
    </lineage>
</organism>
<name>A0A0F9VSE0_9ZZZZ</name>
<dbReference type="EMBL" id="LAZR01000014">
    <property type="protein sequence ID" value="KKO06985.1"/>
    <property type="molecule type" value="Genomic_DNA"/>
</dbReference>
<proteinExistence type="predicted"/>
<accession>A0A0F9VSE0</accession>
<protein>
    <submittedName>
        <fullName evidence="1">Uncharacterized protein</fullName>
    </submittedName>
</protein>
<sequence length="337" mass="37475">MNVYLLQTRTASLSLSLSLLAAGLISSSVYAADDGQTPMTAWGVPDLQGIWDYSSRTAVERHPRFEGKLTVSQEEAERLVPSLKEYTDALEERGAEAPGPENVGGYNAFWINPGDWLAVIDGELRTSLIIAPEDGRIPWTEGGREIRAAQRAAMAYPDMDENDGPEGRSLAERCMLSFASIVPFTPSLYNNTTQIVQSPTHVMILAEMAHDARIVKIDGEHDPHGVPRWHGDSIGYYEGDTLVVETINFDPEQIARGSGYTSANARITERFSRVNERELRYQFTIEDPELYETAWTGELPMFAAPDLYEYACHEGNHSMPGILMGARVLEQMAEEEQ</sequence>
<comment type="caution">
    <text evidence="1">The sequence shown here is derived from an EMBL/GenBank/DDBJ whole genome shotgun (WGS) entry which is preliminary data.</text>
</comment>
<dbReference type="AlphaFoldDB" id="A0A0F9VSE0"/>